<reference evidence="1" key="1">
    <citation type="submission" date="2021-01" db="EMBL/GenBank/DDBJ databases">
        <authorList>
            <person name="Li S."/>
            <person name="Lin Y."/>
        </authorList>
    </citation>
    <scope>NUCLEOTIDE SEQUENCE</scope>
</reference>
<dbReference type="EMBL" id="MW495044">
    <property type="protein sequence ID" value="QSJ03641.1"/>
    <property type="molecule type" value="Genomic_DNA"/>
</dbReference>
<dbReference type="Proteomes" id="UP000663176">
    <property type="component" value="Segment"/>
</dbReference>
<dbReference type="RefSeq" id="YP_010114877.1">
    <property type="nucleotide sequence ID" value="NC_055919.1"/>
</dbReference>
<evidence type="ECO:0000313" key="2">
    <source>
        <dbReference type="Proteomes" id="UP000663176"/>
    </source>
</evidence>
<sequence>MTDKIPAEVTIFFRNNGALTFKANKIVESANAFHFGKIIVPFAFIKDTAVKDPDNLLGLTG</sequence>
<proteinExistence type="predicted"/>
<evidence type="ECO:0000313" key="1">
    <source>
        <dbReference type="EMBL" id="QSJ03641.1"/>
    </source>
</evidence>
<accession>A0A898KBX8</accession>
<name>A0A898KBX8_9CAUD</name>
<protein>
    <submittedName>
        <fullName evidence="1">Uncharacterized protein</fullName>
    </submittedName>
</protein>
<keyword evidence="2" id="KW-1185">Reference proteome</keyword>
<dbReference type="GeneID" id="65133479"/>
<dbReference type="KEGG" id="vg:65133479"/>
<organism evidence="1 2">
    <name type="scientific">Klebsiella phage vB_KpnP_P184</name>
    <dbReference type="NCBI Taxonomy" id="2806547"/>
    <lineage>
        <taxon>Viruses</taxon>
        <taxon>Duplodnaviria</taxon>
        <taxon>Heunggongvirae</taxon>
        <taxon>Uroviricota</taxon>
        <taxon>Caudoviricetes</taxon>
        <taxon>Schitoviridae</taxon>
        <taxon>Efbeekayvirus</taxon>
        <taxon>Efbeekayvirus P184</taxon>
    </lineage>
</organism>